<evidence type="ECO:0000256" key="1">
    <source>
        <dbReference type="ARBA" id="ARBA00004651"/>
    </source>
</evidence>
<dbReference type="Proteomes" id="UP000249547">
    <property type="component" value="Unassembled WGS sequence"/>
</dbReference>
<feature type="transmembrane region" description="Helical" evidence="6">
    <location>
        <begin position="383"/>
        <end position="405"/>
    </location>
</feature>
<keyword evidence="3 6" id="KW-0812">Transmembrane</keyword>
<feature type="transmembrane region" description="Helical" evidence="6">
    <location>
        <begin position="343"/>
        <end position="371"/>
    </location>
</feature>
<feature type="transmembrane region" description="Helical" evidence="6">
    <location>
        <begin position="24"/>
        <end position="43"/>
    </location>
</feature>
<feature type="domain" description="MacB-like periplasmic core" evidence="8">
    <location>
        <begin position="26"/>
        <end position="256"/>
    </location>
</feature>
<dbReference type="PANTHER" id="PTHR30572">
    <property type="entry name" value="MEMBRANE COMPONENT OF TRANSPORTER-RELATED"/>
    <property type="match status" value="1"/>
</dbReference>
<dbReference type="Pfam" id="PF12704">
    <property type="entry name" value="MacB_PCD"/>
    <property type="match status" value="1"/>
</dbReference>
<evidence type="ECO:0000256" key="4">
    <source>
        <dbReference type="ARBA" id="ARBA00022989"/>
    </source>
</evidence>
<sequence length="417" mass="46128">MLSTVKILWNSLKMALQELRMNKLRTFLSLLGITIGIFCIIAVRTATDSLETNIRNQLASLGTNVIFIQKWPWDGGPDFPWWKFVNRPEPRYQELKMVEDRAKTVEHAAFLSQVNNRRVEYGSDYIDNVNLLGVTYDFDKVQTVEIEQGRYFTPRESSDGANVVVLGADIWQQLFPPGTSIVGKYVNVAGHKCAVIGLLKYKGSGIIDASVYNDATVILPYMFLRKIVDERRYGDPWIMVIGKPGVTLNAMKDDMQGVMRAVRRLEPAEEDDFSLNEITAADKELNSIFTLLNTVGGVIAGFSLLVGCFGIANIMFVTVKERTNIIGLKKAIGAKRSIIMQEFLLESIILCLIGGLIGLVMIFGLTILVSLAGFTVTLTVKNIVVGLVFSVVMGIISGFIPAYSASKLDPVVAIRGN</sequence>
<dbReference type="EMBL" id="QLLL01000013">
    <property type="protein sequence ID" value="RAI97867.1"/>
    <property type="molecule type" value="Genomic_DNA"/>
</dbReference>
<dbReference type="GO" id="GO:0022857">
    <property type="term" value="F:transmembrane transporter activity"/>
    <property type="evidence" value="ECO:0007669"/>
    <property type="project" value="TreeGrafter"/>
</dbReference>
<gene>
    <name evidence="9" type="ORF">LX64_04917</name>
</gene>
<dbReference type="PANTHER" id="PTHR30572:SF15">
    <property type="entry name" value="ABC TRANSPORTER PERMEASE"/>
    <property type="match status" value="1"/>
</dbReference>
<evidence type="ECO:0000256" key="6">
    <source>
        <dbReference type="SAM" id="Phobius"/>
    </source>
</evidence>
<evidence type="ECO:0000259" key="7">
    <source>
        <dbReference type="Pfam" id="PF02687"/>
    </source>
</evidence>
<evidence type="ECO:0000313" key="9">
    <source>
        <dbReference type="EMBL" id="RAI97867.1"/>
    </source>
</evidence>
<evidence type="ECO:0000256" key="5">
    <source>
        <dbReference type="ARBA" id="ARBA00023136"/>
    </source>
</evidence>
<feature type="transmembrane region" description="Helical" evidence="6">
    <location>
        <begin position="295"/>
        <end position="319"/>
    </location>
</feature>
<organism evidence="9 10">
    <name type="scientific">Chitinophaga skermanii</name>
    <dbReference type="NCBI Taxonomy" id="331697"/>
    <lineage>
        <taxon>Bacteria</taxon>
        <taxon>Pseudomonadati</taxon>
        <taxon>Bacteroidota</taxon>
        <taxon>Chitinophagia</taxon>
        <taxon>Chitinophagales</taxon>
        <taxon>Chitinophagaceae</taxon>
        <taxon>Chitinophaga</taxon>
    </lineage>
</organism>
<name>A0A327Q293_9BACT</name>
<comment type="caution">
    <text evidence="9">The sequence shown here is derived from an EMBL/GenBank/DDBJ whole genome shotgun (WGS) entry which is preliminary data.</text>
</comment>
<dbReference type="AlphaFoldDB" id="A0A327Q293"/>
<dbReference type="Pfam" id="PF02687">
    <property type="entry name" value="FtsX"/>
    <property type="match status" value="1"/>
</dbReference>
<dbReference type="RefSeq" id="WP_111600297.1">
    <property type="nucleotide sequence ID" value="NZ_QLLL01000013.1"/>
</dbReference>
<dbReference type="OrthoDB" id="9770036at2"/>
<keyword evidence="2" id="KW-1003">Cell membrane</keyword>
<evidence type="ECO:0000259" key="8">
    <source>
        <dbReference type="Pfam" id="PF12704"/>
    </source>
</evidence>
<keyword evidence="10" id="KW-1185">Reference proteome</keyword>
<feature type="domain" description="ABC3 transporter permease C-terminal" evidence="7">
    <location>
        <begin position="298"/>
        <end position="410"/>
    </location>
</feature>
<protein>
    <submittedName>
        <fullName evidence="9">Putative ABC transport system permease protein</fullName>
    </submittedName>
</protein>
<evidence type="ECO:0000256" key="3">
    <source>
        <dbReference type="ARBA" id="ARBA00022692"/>
    </source>
</evidence>
<proteinExistence type="predicted"/>
<evidence type="ECO:0000256" key="2">
    <source>
        <dbReference type="ARBA" id="ARBA00022475"/>
    </source>
</evidence>
<reference evidence="9 10" key="1">
    <citation type="submission" date="2018-06" db="EMBL/GenBank/DDBJ databases">
        <title>Genomic Encyclopedia of Archaeal and Bacterial Type Strains, Phase II (KMG-II): from individual species to whole genera.</title>
        <authorList>
            <person name="Goeker M."/>
        </authorList>
    </citation>
    <scope>NUCLEOTIDE SEQUENCE [LARGE SCALE GENOMIC DNA]</scope>
    <source>
        <strain evidence="9 10">DSM 23857</strain>
    </source>
</reference>
<comment type="subcellular location">
    <subcellularLocation>
        <location evidence="1">Cell membrane</location>
        <topology evidence="1">Multi-pass membrane protein</topology>
    </subcellularLocation>
</comment>
<keyword evidence="5 6" id="KW-0472">Membrane</keyword>
<dbReference type="InterPro" id="IPR003838">
    <property type="entry name" value="ABC3_permease_C"/>
</dbReference>
<dbReference type="InterPro" id="IPR050250">
    <property type="entry name" value="Macrolide_Exporter_MacB"/>
</dbReference>
<dbReference type="GO" id="GO:0005886">
    <property type="term" value="C:plasma membrane"/>
    <property type="evidence" value="ECO:0007669"/>
    <property type="project" value="UniProtKB-SubCell"/>
</dbReference>
<evidence type="ECO:0000313" key="10">
    <source>
        <dbReference type="Proteomes" id="UP000249547"/>
    </source>
</evidence>
<keyword evidence="4 6" id="KW-1133">Transmembrane helix</keyword>
<dbReference type="InterPro" id="IPR025857">
    <property type="entry name" value="MacB_PCD"/>
</dbReference>
<accession>A0A327Q293</accession>